<dbReference type="SFLD" id="SFLDG01200">
    <property type="entry name" value="SUF1.1"/>
    <property type="match status" value="1"/>
</dbReference>
<dbReference type="InterPro" id="IPR033468">
    <property type="entry name" value="Metaxin_GST"/>
</dbReference>
<dbReference type="GO" id="GO:0003918">
    <property type="term" value="F:DNA topoisomerase type II (double strand cut, ATP-hydrolyzing) activity"/>
    <property type="evidence" value="ECO:0007669"/>
    <property type="project" value="InterPro"/>
</dbReference>
<protein>
    <submittedName>
        <fullName evidence="4">Uncharacterized protein</fullName>
    </submittedName>
</protein>
<dbReference type="InterPro" id="IPR013757">
    <property type="entry name" value="Topo_IIA_A_a_sf"/>
</dbReference>
<evidence type="ECO:0000259" key="2">
    <source>
        <dbReference type="Pfam" id="PF17171"/>
    </source>
</evidence>
<reference evidence="4 5" key="1">
    <citation type="submission" date="2023-03" db="EMBL/GenBank/DDBJ databases">
        <title>High-quality genome of Scylla paramamosain provides insights in environmental adaptation.</title>
        <authorList>
            <person name="Zhang L."/>
        </authorList>
    </citation>
    <scope>NUCLEOTIDE SEQUENCE [LARGE SCALE GENOMIC DNA]</scope>
    <source>
        <strain evidence="4">LZ_2023a</strain>
        <tissue evidence="4">Muscle</tissue>
    </source>
</reference>
<comment type="similarity">
    <text evidence="1">Belongs to the FAX family.</text>
</comment>
<dbReference type="InterPro" id="IPR040079">
    <property type="entry name" value="Glutathione_S-Trfase"/>
</dbReference>
<feature type="domain" description="Thioredoxin-like fold" evidence="3">
    <location>
        <begin position="80"/>
        <end position="170"/>
    </location>
</feature>
<gene>
    <name evidence="4" type="ORF">O3P69_002799</name>
</gene>
<dbReference type="GO" id="GO:0005737">
    <property type="term" value="C:cytoplasm"/>
    <property type="evidence" value="ECO:0007669"/>
    <property type="project" value="TreeGrafter"/>
</dbReference>
<dbReference type="Pfam" id="PF17171">
    <property type="entry name" value="GST_C_6"/>
    <property type="match status" value="1"/>
</dbReference>
<dbReference type="CDD" id="cd03193">
    <property type="entry name" value="GST_C_Metaxin"/>
    <property type="match status" value="1"/>
</dbReference>
<dbReference type="Gene3D" id="1.10.268.10">
    <property type="entry name" value="Topoisomerase, domain 3"/>
    <property type="match status" value="1"/>
</dbReference>
<evidence type="ECO:0000313" key="5">
    <source>
        <dbReference type="Proteomes" id="UP001487740"/>
    </source>
</evidence>
<dbReference type="PANTHER" id="PTHR12289">
    <property type="entry name" value="METAXIN RELATED"/>
    <property type="match status" value="1"/>
</dbReference>
<dbReference type="Pfam" id="PF17172">
    <property type="entry name" value="GST_N_4"/>
    <property type="match status" value="1"/>
</dbReference>
<dbReference type="InterPro" id="IPR050931">
    <property type="entry name" value="Mito_Protein_Transport_Metaxin"/>
</dbReference>
<dbReference type="GO" id="GO:0005524">
    <property type="term" value="F:ATP binding"/>
    <property type="evidence" value="ECO:0007669"/>
    <property type="project" value="InterPro"/>
</dbReference>
<dbReference type="Proteomes" id="UP001487740">
    <property type="component" value="Unassembled WGS sequence"/>
</dbReference>
<dbReference type="SFLD" id="SFLDG01180">
    <property type="entry name" value="SUF1"/>
    <property type="match status" value="1"/>
</dbReference>
<evidence type="ECO:0000313" key="4">
    <source>
        <dbReference type="EMBL" id="KAK8401283.1"/>
    </source>
</evidence>
<feature type="domain" description="Metaxin glutathione S-transferase" evidence="2">
    <location>
        <begin position="222"/>
        <end position="284"/>
    </location>
</feature>
<evidence type="ECO:0000259" key="3">
    <source>
        <dbReference type="Pfam" id="PF17172"/>
    </source>
</evidence>
<dbReference type="GO" id="GO:0003677">
    <property type="term" value="F:DNA binding"/>
    <property type="evidence" value="ECO:0007669"/>
    <property type="project" value="InterPro"/>
</dbReference>
<dbReference type="Gene3D" id="1.20.1050.10">
    <property type="match status" value="1"/>
</dbReference>
<dbReference type="InterPro" id="IPR012336">
    <property type="entry name" value="Thioredoxin-like_fold"/>
</dbReference>
<sequence length="1036" mass="119080">MSLMVLLRYGMRKAAKILWREGEHGWALTVVAGMCTVFMVRKVYQEVKKQRLRKEWDSTGQDVVLLHQFRRGRFCPNLSPFALKVEAFLRLANIQYKIDEATPFGPKGKCPWITINREDIADSEMVLDDLTERFNVQLDSQLETREAAVLESARVLADEHLFWCVIAWRYWLDGCTTFLKTQTFGRFLNTAFSFFVKRGTKKRTKEQGLGVHSPEEIYQICKKDCNTLAGILGDRPFFGGENPCRADCAVFGQLAQLMWNAPGTRYEALVTVDNPSLALYCIRMKEKPRGVEDYISQYPRPFRHITPDSPPLWPEVDEENGSPIYVCAVQKPSTANIKGRRDVPCPVYRGLPGLRQDGIQRRTAWLQMKYRQRMKLHLRRKKVVSQQIEQFRLNKAEAHSSVPSIRAATAATIRQNPPPLLKLLDPQDRGIFTPRPLLTATLQDYHGATNITLEIPSEGMQAAELTCIVLQQQRHPHEALPVHRYHMLQVFTPHCVHTVAPDEIVMPQPPLRAVTTHTDSTYLLTVDASHYKMEEDEKLEYCRELLPCSKELQEARYSEVLKGRRIALQARVTAREDMLRFIECVKRGELQVEDCSVDEAVEELVHHGFSSDPEEMMYRCGDLDEFWKERYEDGHVGWHQQGCLPHQVTTEASKLVREQGMQYIAPSDMGPYGRHWYPDYSYLRQAVIAAKTRSQLVEQLTEELNSYRHHLHHLDSITPMELFADDREALLERLYEEAQVEQLKEQQQAVFQSQLEAKQYHVSSNHLAGVTILRQLPTNFNDFRFCLDIFAYVLSIHAYDLALKIAIKEFCDMRGYYLFRSFLLKMIRKNRREILEVLENSKRMSFSFSDQISAANPVNSGDHFDVSPRRSDDGVGPIPKLTLYQGITELAVYQGITELALYQGTIELALYQGITKLALYQGTTELALYQDTIELALDQQDTRELTLQQENTDHLALQGTTKLTLHQDTTHHMTLQQGTTKLTIHQGTTDQLAPHLGTTELAHHRGITELAHHWGTELAHHQGTTQLVLYLYLSTT</sequence>
<organism evidence="4 5">
    <name type="scientific">Scylla paramamosain</name>
    <name type="common">Mud crab</name>
    <dbReference type="NCBI Taxonomy" id="85552"/>
    <lineage>
        <taxon>Eukaryota</taxon>
        <taxon>Metazoa</taxon>
        <taxon>Ecdysozoa</taxon>
        <taxon>Arthropoda</taxon>
        <taxon>Crustacea</taxon>
        <taxon>Multicrustacea</taxon>
        <taxon>Malacostraca</taxon>
        <taxon>Eumalacostraca</taxon>
        <taxon>Eucarida</taxon>
        <taxon>Decapoda</taxon>
        <taxon>Pleocyemata</taxon>
        <taxon>Brachyura</taxon>
        <taxon>Eubrachyura</taxon>
        <taxon>Portunoidea</taxon>
        <taxon>Portunidae</taxon>
        <taxon>Portuninae</taxon>
        <taxon>Scylla</taxon>
    </lineage>
</organism>
<proteinExistence type="inferred from homology"/>
<dbReference type="InterPro" id="IPR026928">
    <property type="entry name" value="FAX/IsoI-like"/>
</dbReference>
<dbReference type="InterPro" id="IPR036282">
    <property type="entry name" value="Glutathione-S-Trfase_C_sf"/>
</dbReference>
<dbReference type="EMBL" id="JARAKH010000009">
    <property type="protein sequence ID" value="KAK8401283.1"/>
    <property type="molecule type" value="Genomic_DNA"/>
</dbReference>
<dbReference type="SUPFAM" id="SSF52833">
    <property type="entry name" value="Thioredoxin-like"/>
    <property type="match status" value="1"/>
</dbReference>
<keyword evidence="5" id="KW-1185">Reference proteome</keyword>
<accession>A0AAW0UQ10</accession>
<name>A0AAW0UQ10_SCYPA</name>
<dbReference type="PANTHER" id="PTHR12289:SF41">
    <property type="entry name" value="FAILED AXON CONNECTIONS-RELATED"/>
    <property type="match status" value="1"/>
</dbReference>
<comment type="caution">
    <text evidence="4">The sequence shown here is derived from an EMBL/GenBank/DDBJ whole genome shotgun (WGS) entry which is preliminary data.</text>
</comment>
<dbReference type="AlphaFoldDB" id="A0AAW0UQ10"/>
<dbReference type="SUPFAM" id="SSF47616">
    <property type="entry name" value="GST C-terminal domain-like"/>
    <property type="match status" value="1"/>
</dbReference>
<dbReference type="InterPro" id="IPR036249">
    <property type="entry name" value="Thioredoxin-like_sf"/>
</dbReference>
<dbReference type="SFLD" id="SFLDS00019">
    <property type="entry name" value="Glutathione_Transferase_(cytos"/>
    <property type="match status" value="1"/>
</dbReference>
<evidence type="ECO:0000256" key="1">
    <source>
        <dbReference type="ARBA" id="ARBA00006475"/>
    </source>
</evidence>